<name>A0ABR8PT06_9CLOT</name>
<dbReference type="EMBL" id="JACSRA010000009">
    <property type="protein sequence ID" value="MBD7911244.1"/>
    <property type="molecule type" value="Genomic_DNA"/>
</dbReference>
<feature type="transmembrane region" description="Helical" evidence="1">
    <location>
        <begin position="68"/>
        <end position="94"/>
    </location>
</feature>
<accession>A0ABR8PT06</accession>
<evidence type="ECO:0000259" key="2">
    <source>
        <dbReference type="Pfam" id="PF13240"/>
    </source>
</evidence>
<dbReference type="Pfam" id="PF13240">
    <property type="entry name" value="Zn_Ribbon_1"/>
    <property type="match status" value="1"/>
</dbReference>
<proteinExistence type="predicted"/>
<keyword evidence="1" id="KW-0472">Membrane</keyword>
<dbReference type="InterPro" id="IPR026870">
    <property type="entry name" value="Zinc_ribbon_dom"/>
</dbReference>
<feature type="transmembrane region" description="Helical" evidence="1">
    <location>
        <begin position="36"/>
        <end position="56"/>
    </location>
</feature>
<keyword evidence="1" id="KW-0812">Transmembrane</keyword>
<evidence type="ECO:0000256" key="1">
    <source>
        <dbReference type="SAM" id="Phobius"/>
    </source>
</evidence>
<dbReference type="Proteomes" id="UP000627781">
    <property type="component" value="Unassembled WGS sequence"/>
</dbReference>
<protein>
    <submittedName>
        <fullName evidence="3">Zinc ribbon domain-containing protein</fullName>
    </submittedName>
</protein>
<sequence length="97" mass="10128">MFCKNCGKEIDDKASVCIHCGVSTNLNPTVVDNGGFAWGLLGCCVPVVGLVLFLVWKDTKPRTSKAAGIGALVSVICIIVFYVLMFMLGAAGAMSGL</sequence>
<evidence type="ECO:0000313" key="3">
    <source>
        <dbReference type="EMBL" id="MBD7911244.1"/>
    </source>
</evidence>
<evidence type="ECO:0000313" key="4">
    <source>
        <dbReference type="Proteomes" id="UP000627781"/>
    </source>
</evidence>
<dbReference type="RefSeq" id="WP_143318009.1">
    <property type="nucleotide sequence ID" value="NZ_JACSRA010000009.1"/>
</dbReference>
<comment type="caution">
    <text evidence="3">The sequence shown here is derived from an EMBL/GenBank/DDBJ whole genome shotgun (WGS) entry which is preliminary data.</text>
</comment>
<reference evidence="3 4" key="1">
    <citation type="submission" date="2020-08" db="EMBL/GenBank/DDBJ databases">
        <title>A Genomic Blueprint of the Chicken Gut Microbiome.</title>
        <authorList>
            <person name="Gilroy R."/>
            <person name="Ravi A."/>
            <person name="Getino M."/>
            <person name="Pursley I."/>
            <person name="Horton D.L."/>
            <person name="Alikhan N.-F."/>
            <person name="Baker D."/>
            <person name="Gharbi K."/>
            <person name="Hall N."/>
            <person name="Watson M."/>
            <person name="Adriaenssens E.M."/>
            <person name="Foster-Nyarko E."/>
            <person name="Jarju S."/>
            <person name="Secka A."/>
            <person name="Antonio M."/>
            <person name="Oren A."/>
            <person name="Chaudhuri R."/>
            <person name="La Ragione R.M."/>
            <person name="Hildebrand F."/>
            <person name="Pallen M.J."/>
        </authorList>
    </citation>
    <scope>NUCLEOTIDE SEQUENCE [LARGE SCALE GENOMIC DNA]</scope>
    <source>
        <strain evidence="3 4">Sa3CVN1</strain>
    </source>
</reference>
<gene>
    <name evidence="3" type="ORF">H9661_07735</name>
</gene>
<keyword evidence="1" id="KW-1133">Transmembrane helix</keyword>
<feature type="domain" description="Zinc-ribbon" evidence="2">
    <location>
        <begin position="2"/>
        <end position="21"/>
    </location>
</feature>
<organism evidence="3 4">
    <name type="scientific">Clostridium cibarium</name>
    <dbReference type="NCBI Taxonomy" id="2762247"/>
    <lineage>
        <taxon>Bacteria</taxon>
        <taxon>Bacillati</taxon>
        <taxon>Bacillota</taxon>
        <taxon>Clostridia</taxon>
        <taxon>Eubacteriales</taxon>
        <taxon>Clostridiaceae</taxon>
        <taxon>Clostridium</taxon>
    </lineage>
</organism>
<keyword evidence="4" id="KW-1185">Reference proteome</keyword>